<reference evidence="7 8" key="1">
    <citation type="submission" date="2016-07" db="EMBL/GenBank/DDBJ databases">
        <title>Pervasive Adenine N6-methylation of Active Genes in Fungi.</title>
        <authorList>
            <consortium name="DOE Joint Genome Institute"/>
            <person name="Mondo S.J."/>
            <person name="Dannebaum R.O."/>
            <person name="Kuo R.C."/>
            <person name="Labutti K."/>
            <person name="Haridas S."/>
            <person name="Kuo A."/>
            <person name="Salamov A."/>
            <person name="Ahrendt S.R."/>
            <person name="Lipzen A."/>
            <person name="Sullivan W."/>
            <person name="Andreopoulos W.B."/>
            <person name="Clum A."/>
            <person name="Lindquist E."/>
            <person name="Daum C."/>
            <person name="Ramamoorthy G.K."/>
            <person name="Gryganskyi A."/>
            <person name="Culley D."/>
            <person name="Magnuson J.K."/>
            <person name="James T.Y."/>
            <person name="O'Malley M.A."/>
            <person name="Stajich J.E."/>
            <person name="Spatafora J.W."/>
            <person name="Visel A."/>
            <person name="Grigoriev I.V."/>
        </authorList>
    </citation>
    <scope>NUCLEOTIDE SEQUENCE [LARGE SCALE GENOMIC DNA]</scope>
    <source>
        <strain evidence="7 8">NRRL 2496</strain>
    </source>
</reference>
<dbReference type="PROSITE" id="PS00086">
    <property type="entry name" value="CYTOCHROME_P450"/>
    <property type="match status" value="1"/>
</dbReference>
<dbReference type="InterPro" id="IPR002401">
    <property type="entry name" value="Cyt_P450_E_grp-I"/>
</dbReference>
<evidence type="ECO:0000256" key="3">
    <source>
        <dbReference type="ARBA" id="ARBA00022723"/>
    </source>
</evidence>
<name>A0A1X2HTE4_SYNRA</name>
<keyword evidence="6" id="KW-0503">Monooxygenase</keyword>
<dbReference type="GO" id="GO:0016705">
    <property type="term" value="F:oxidoreductase activity, acting on paired donors, with incorporation or reduction of molecular oxygen"/>
    <property type="evidence" value="ECO:0007669"/>
    <property type="project" value="InterPro"/>
</dbReference>
<dbReference type="InterPro" id="IPR050121">
    <property type="entry name" value="Cytochrome_P450_monoxygenase"/>
</dbReference>
<dbReference type="InterPro" id="IPR036396">
    <property type="entry name" value="Cyt_P450_sf"/>
</dbReference>
<evidence type="ECO:0000256" key="5">
    <source>
        <dbReference type="PIRSR" id="PIRSR602401-1"/>
    </source>
</evidence>
<sequence length="524" mass="59760">MEHLKSVILNATDKLKTNSSQKSPITAKDATQIAALCVATYLIATKVYTAYFGPLREIPGPTLYKFVPNRWIINDRPAGTIWRTYYKWHDQYGKVIRIGPNIISVADKDMIRQALVTDIIPKGPGYQMQKDEDANTFNTIDKVHHKRRRRILSPAFSVKFLASLESYMTSMTENLIRRIDRDISACQGSSDGFGTVDIWHLLQCLAIDIVGDTCFGSSFQMLEKNDHFVPRTISLFMESICHMCNHPFLGPLLTALSLSKSVKEFKRLQMFMNDIIMKRIEGGEEARRPDILQQLIDTMQAPNPEDRFTFEDVAKETVLFLIAGSETTGSTTGFAFVHLMENPEILARLQAEIDAVPLDPNEQIFSHSQLRDLPYLNAVIHETMRLNNMATQGLERMTDKDMILGGHMVVPKGTVVFLNLMHAQTNPQYWPSPFQFKPERWIVKGKFSNDVEAFYPFSLGARNCIAKNFGLQEMRLSIAALVKHYDMRAIPEELAHAKDRRQFITLNLAKHSFKIQVRRRTADP</sequence>
<dbReference type="GO" id="GO:0004497">
    <property type="term" value="F:monooxygenase activity"/>
    <property type="evidence" value="ECO:0007669"/>
    <property type="project" value="UniProtKB-KW"/>
</dbReference>
<dbReference type="EMBL" id="MCGN01000001">
    <property type="protein sequence ID" value="ORZ02865.1"/>
    <property type="molecule type" value="Genomic_DNA"/>
</dbReference>
<dbReference type="SUPFAM" id="SSF48264">
    <property type="entry name" value="Cytochrome P450"/>
    <property type="match status" value="1"/>
</dbReference>
<feature type="binding site" description="axial binding residue" evidence="5">
    <location>
        <position position="464"/>
    </location>
    <ligand>
        <name>heme</name>
        <dbReference type="ChEBI" id="CHEBI:30413"/>
    </ligand>
    <ligandPart>
        <name>Fe</name>
        <dbReference type="ChEBI" id="CHEBI:18248"/>
    </ligandPart>
</feature>
<dbReference type="Gene3D" id="1.10.630.10">
    <property type="entry name" value="Cytochrome P450"/>
    <property type="match status" value="1"/>
</dbReference>
<keyword evidence="4 5" id="KW-0408">Iron</keyword>
<comment type="caution">
    <text evidence="7">The sequence shown here is derived from an EMBL/GenBank/DDBJ whole genome shotgun (WGS) entry which is preliminary data.</text>
</comment>
<dbReference type="PANTHER" id="PTHR24305:SF166">
    <property type="entry name" value="CYTOCHROME P450 12A4, MITOCHONDRIAL-RELATED"/>
    <property type="match status" value="1"/>
</dbReference>
<dbReference type="Proteomes" id="UP000242180">
    <property type="component" value="Unassembled WGS sequence"/>
</dbReference>
<dbReference type="InParanoid" id="A0A1X2HTE4"/>
<dbReference type="PRINTS" id="PR00385">
    <property type="entry name" value="P450"/>
</dbReference>
<comment type="similarity">
    <text evidence="2 6">Belongs to the cytochrome P450 family.</text>
</comment>
<evidence type="ECO:0000313" key="7">
    <source>
        <dbReference type="EMBL" id="ORZ02865.1"/>
    </source>
</evidence>
<dbReference type="AlphaFoldDB" id="A0A1X2HTE4"/>
<dbReference type="InterPro" id="IPR017972">
    <property type="entry name" value="Cyt_P450_CS"/>
</dbReference>
<keyword evidence="3 5" id="KW-0479">Metal-binding</keyword>
<evidence type="ECO:0000313" key="8">
    <source>
        <dbReference type="Proteomes" id="UP000242180"/>
    </source>
</evidence>
<proteinExistence type="inferred from homology"/>
<gene>
    <name evidence="7" type="ORF">BCR43DRAFT_26036</name>
</gene>
<keyword evidence="8" id="KW-1185">Reference proteome</keyword>
<dbReference type="PRINTS" id="PR00463">
    <property type="entry name" value="EP450I"/>
</dbReference>
<dbReference type="GO" id="GO:0020037">
    <property type="term" value="F:heme binding"/>
    <property type="evidence" value="ECO:0007669"/>
    <property type="project" value="InterPro"/>
</dbReference>
<keyword evidence="5 6" id="KW-0349">Heme</keyword>
<dbReference type="OrthoDB" id="1470350at2759"/>
<accession>A0A1X2HTE4</accession>
<evidence type="ECO:0000256" key="1">
    <source>
        <dbReference type="ARBA" id="ARBA00001971"/>
    </source>
</evidence>
<protein>
    <submittedName>
        <fullName evidence="7">Cytochrome P450</fullName>
    </submittedName>
</protein>
<organism evidence="7 8">
    <name type="scientific">Syncephalastrum racemosum</name>
    <name type="common">Filamentous fungus</name>
    <dbReference type="NCBI Taxonomy" id="13706"/>
    <lineage>
        <taxon>Eukaryota</taxon>
        <taxon>Fungi</taxon>
        <taxon>Fungi incertae sedis</taxon>
        <taxon>Mucoromycota</taxon>
        <taxon>Mucoromycotina</taxon>
        <taxon>Mucoromycetes</taxon>
        <taxon>Mucorales</taxon>
        <taxon>Syncephalastraceae</taxon>
        <taxon>Syncephalastrum</taxon>
    </lineage>
</organism>
<dbReference type="STRING" id="13706.A0A1X2HTE4"/>
<keyword evidence="6" id="KW-0560">Oxidoreductase</keyword>
<comment type="cofactor">
    <cofactor evidence="1 5">
        <name>heme</name>
        <dbReference type="ChEBI" id="CHEBI:30413"/>
    </cofactor>
</comment>
<evidence type="ECO:0000256" key="4">
    <source>
        <dbReference type="ARBA" id="ARBA00023004"/>
    </source>
</evidence>
<dbReference type="InterPro" id="IPR001128">
    <property type="entry name" value="Cyt_P450"/>
</dbReference>
<dbReference type="GO" id="GO:0005506">
    <property type="term" value="F:iron ion binding"/>
    <property type="evidence" value="ECO:0007669"/>
    <property type="project" value="InterPro"/>
</dbReference>
<evidence type="ECO:0000256" key="6">
    <source>
        <dbReference type="RuleBase" id="RU000461"/>
    </source>
</evidence>
<evidence type="ECO:0000256" key="2">
    <source>
        <dbReference type="ARBA" id="ARBA00010617"/>
    </source>
</evidence>
<dbReference type="Pfam" id="PF00067">
    <property type="entry name" value="p450"/>
    <property type="match status" value="1"/>
</dbReference>
<dbReference type="PANTHER" id="PTHR24305">
    <property type="entry name" value="CYTOCHROME P450"/>
    <property type="match status" value="1"/>
</dbReference>